<dbReference type="EMBL" id="MCFI01000018">
    <property type="protein sequence ID" value="ORY78206.1"/>
    <property type="molecule type" value="Genomic_DNA"/>
</dbReference>
<sequence length="619" mass="66458">MSIFTRDQLLHLRESPLVAAINPELPPWISSEAIEKAQKEPRVATRIAGPVTTKPGETADNDGFILREPRSKRDSRDKDTRGSADRLFERRNPLSKEDRGFDKNDVFKSLREPRRPEAGEENFASRRGLKKAAAQSTRESREAPAWAQEKKANAHASAAAEAGKDEDNDPSGKTIDDFERWKASMRKAEGLEAGAQASETVLPPLQQAASSPAKEVKAPPGFTPAMASTEDGEALMNKLFAAGGASSIQPSPEKQHKASPPGHSSVAAGGSSKFSKFFSAAGPTPAARQEARPQQVVQQQPDALAAFAEASSGKPKNKDDVEGLERILAMLSSSQGQQKSGPPASQHQGGQRQHHEPTGGSGDVYASRGNNPSQPLRGQGFPGPAAHAPYLQYPDRNAMLGMQPGDVNMLPPRTHPTSPQKDRNSRGIVAFSPEHEHLRYAQQTQPPNMVGGYGGPPSHRQQGPPMGMHGPMGPLVPPPPMSMPAMRDGSGGVDGILGHHAQNQDFFSSLLSQAGPLPPHHHHQQQQQQQHHSFHQQQQHQVGGGPTSPVNAMAGLAGRPPQTREEAAYVQQRMREQAMANGSRRYEGGEGGAGLPQGQAWSLDPRMPPSSSGPSQPYR</sequence>
<evidence type="ECO:0000256" key="1">
    <source>
        <dbReference type="SAM" id="MobiDB-lite"/>
    </source>
</evidence>
<feature type="compositionally biased region" description="Low complexity" evidence="1">
    <location>
        <begin position="267"/>
        <end position="306"/>
    </location>
</feature>
<reference evidence="2 3" key="1">
    <citation type="submission" date="2016-07" db="EMBL/GenBank/DDBJ databases">
        <title>Pervasive Adenine N6-methylation of Active Genes in Fungi.</title>
        <authorList>
            <consortium name="DOE Joint Genome Institute"/>
            <person name="Mondo S.J."/>
            <person name="Dannebaum R.O."/>
            <person name="Kuo R.C."/>
            <person name="Labutti K."/>
            <person name="Haridas S."/>
            <person name="Kuo A."/>
            <person name="Salamov A."/>
            <person name="Ahrendt S.R."/>
            <person name="Lipzen A."/>
            <person name="Sullivan W."/>
            <person name="Andreopoulos W.B."/>
            <person name="Clum A."/>
            <person name="Lindquist E."/>
            <person name="Daum C."/>
            <person name="Ramamoorthy G.K."/>
            <person name="Gryganskyi A."/>
            <person name="Culley D."/>
            <person name="Magnuson J.K."/>
            <person name="James T.Y."/>
            <person name="O'Malley M.A."/>
            <person name="Stajich J.E."/>
            <person name="Spatafora J.W."/>
            <person name="Visel A."/>
            <person name="Grigoriev I.V."/>
        </authorList>
    </citation>
    <scope>NUCLEOTIDE SEQUENCE [LARGE SCALE GENOMIC DNA]</scope>
    <source>
        <strain evidence="2 3">12-1054</strain>
    </source>
</reference>
<comment type="caution">
    <text evidence="2">The sequence shown here is derived from an EMBL/GenBank/DDBJ whole genome shotgun (WGS) entry which is preliminary data.</text>
</comment>
<name>A0A1Y2F4F2_PROLT</name>
<feature type="region of interest" description="Disordered" evidence="1">
    <location>
        <begin position="510"/>
        <end position="619"/>
    </location>
</feature>
<feature type="compositionally biased region" description="Polar residues" evidence="1">
    <location>
        <begin position="609"/>
        <end position="619"/>
    </location>
</feature>
<keyword evidence="3" id="KW-1185">Reference proteome</keyword>
<feature type="region of interest" description="Disordered" evidence="1">
    <location>
        <begin position="40"/>
        <end position="180"/>
    </location>
</feature>
<dbReference type="Proteomes" id="UP000193685">
    <property type="component" value="Unassembled WGS sequence"/>
</dbReference>
<evidence type="ECO:0000313" key="2">
    <source>
        <dbReference type="EMBL" id="ORY78206.1"/>
    </source>
</evidence>
<feature type="compositionally biased region" description="Low complexity" evidence="1">
    <location>
        <begin position="525"/>
        <end position="541"/>
    </location>
</feature>
<organism evidence="2 3">
    <name type="scientific">Protomyces lactucae-debilis</name>
    <dbReference type="NCBI Taxonomy" id="2754530"/>
    <lineage>
        <taxon>Eukaryota</taxon>
        <taxon>Fungi</taxon>
        <taxon>Dikarya</taxon>
        <taxon>Ascomycota</taxon>
        <taxon>Taphrinomycotina</taxon>
        <taxon>Taphrinomycetes</taxon>
        <taxon>Taphrinales</taxon>
        <taxon>Protomycetaceae</taxon>
        <taxon>Protomyces</taxon>
    </lineage>
</organism>
<dbReference type="OrthoDB" id="2504266at2759"/>
<accession>A0A1Y2F4F2</accession>
<evidence type="ECO:0000313" key="3">
    <source>
        <dbReference type="Proteomes" id="UP000193685"/>
    </source>
</evidence>
<proteinExistence type="predicted"/>
<feature type="compositionally biased region" description="Basic and acidic residues" evidence="1">
    <location>
        <begin position="316"/>
        <end position="325"/>
    </location>
</feature>
<feature type="compositionally biased region" description="Basic and acidic residues" evidence="1">
    <location>
        <begin position="138"/>
        <end position="152"/>
    </location>
</feature>
<feature type="region of interest" description="Disordered" evidence="1">
    <location>
        <begin position="206"/>
        <end position="425"/>
    </location>
</feature>
<dbReference type="AlphaFoldDB" id="A0A1Y2F4F2"/>
<protein>
    <submittedName>
        <fullName evidence="2">Uncharacterized protein</fullName>
    </submittedName>
</protein>
<feature type="compositionally biased region" description="Basic and acidic residues" evidence="1">
    <location>
        <begin position="65"/>
        <end position="118"/>
    </location>
</feature>
<dbReference type="RefSeq" id="XP_040723317.1">
    <property type="nucleotide sequence ID" value="XM_040869879.1"/>
</dbReference>
<feature type="compositionally biased region" description="Low complexity" evidence="1">
    <location>
        <begin position="332"/>
        <end position="346"/>
    </location>
</feature>
<gene>
    <name evidence="2" type="ORF">BCR37DRAFT_382478</name>
</gene>
<dbReference type="GeneID" id="63786478"/>